<dbReference type="AlphaFoldDB" id="A0A2H3BXF3"/>
<keyword evidence="2" id="KW-1185">Reference proteome</keyword>
<dbReference type="EMBL" id="KZ293425">
    <property type="protein sequence ID" value="PBK70728.1"/>
    <property type="molecule type" value="Genomic_DNA"/>
</dbReference>
<organism evidence="1 2">
    <name type="scientific">Armillaria solidipes</name>
    <dbReference type="NCBI Taxonomy" id="1076256"/>
    <lineage>
        <taxon>Eukaryota</taxon>
        <taxon>Fungi</taxon>
        <taxon>Dikarya</taxon>
        <taxon>Basidiomycota</taxon>
        <taxon>Agaricomycotina</taxon>
        <taxon>Agaricomycetes</taxon>
        <taxon>Agaricomycetidae</taxon>
        <taxon>Agaricales</taxon>
        <taxon>Marasmiineae</taxon>
        <taxon>Physalacriaceae</taxon>
        <taxon>Armillaria</taxon>
    </lineage>
</organism>
<dbReference type="STRING" id="1076256.A0A2H3BXF3"/>
<sequence>MTYPFSKNACEILRTYLEHTGEHPLCIRVNLPHYTETGGDEIIALLVQSYYRWRNVCIHIPLSHVHHLEAISLPLPALQTIEIDVEYESTLAATNSRFHLDMCLNAPQLWQAALPRQGIFQVRLPPTITHYSGSITRAEDLQRVLSQLPNLNTCHLHSTRMKSASLEGPVVLAQLCRIYIGELGILDCLTAPMLKHLTLTKDPSRYPLNGNAECIVLFLRRSGCHLESLSVDEYLPWHESLDSITELLSSEACSTISHFKSKLDLHDLWYILTPSDVLPNLRHLVMCLLMPAPRIEWEEIPPLIRSRCDAGVLKTVELQFQDDVELQIMADEDEDSDPLSEDEMKENISALTGDNLEMWVAKWNSPRWEHRDIFT</sequence>
<evidence type="ECO:0000313" key="2">
    <source>
        <dbReference type="Proteomes" id="UP000218334"/>
    </source>
</evidence>
<accession>A0A2H3BXF3</accession>
<reference evidence="2" key="1">
    <citation type="journal article" date="2017" name="Nat. Ecol. Evol.">
        <title>Genome expansion and lineage-specific genetic innovations in the forest pathogenic fungi Armillaria.</title>
        <authorList>
            <person name="Sipos G."/>
            <person name="Prasanna A.N."/>
            <person name="Walter M.C."/>
            <person name="O'Connor E."/>
            <person name="Balint B."/>
            <person name="Krizsan K."/>
            <person name="Kiss B."/>
            <person name="Hess J."/>
            <person name="Varga T."/>
            <person name="Slot J."/>
            <person name="Riley R."/>
            <person name="Boka B."/>
            <person name="Rigling D."/>
            <person name="Barry K."/>
            <person name="Lee J."/>
            <person name="Mihaltcheva S."/>
            <person name="LaButti K."/>
            <person name="Lipzen A."/>
            <person name="Waldron R."/>
            <person name="Moloney N.M."/>
            <person name="Sperisen C."/>
            <person name="Kredics L."/>
            <person name="Vagvoelgyi C."/>
            <person name="Patrignani A."/>
            <person name="Fitzpatrick D."/>
            <person name="Nagy I."/>
            <person name="Doyle S."/>
            <person name="Anderson J.B."/>
            <person name="Grigoriev I.V."/>
            <person name="Gueldener U."/>
            <person name="Muensterkoetter M."/>
            <person name="Nagy L.G."/>
        </authorList>
    </citation>
    <scope>NUCLEOTIDE SEQUENCE [LARGE SCALE GENOMIC DNA]</scope>
    <source>
        <strain evidence="2">28-4</strain>
    </source>
</reference>
<protein>
    <recommendedName>
        <fullName evidence="3">F-box domain-containing protein</fullName>
    </recommendedName>
</protein>
<proteinExistence type="predicted"/>
<gene>
    <name evidence="1" type="ORF">ARMSODRAFT_90691</name>
</gene>
<evidence type="ECO:0008006" key="3">
    <source>
        <dbReference type="Google" id="ProtNLM"/>
    </source>
</evidence>
<evidence type="ECO:0000313" key="1">
    <source>
        <dbReference type="EMBL" id="PBK70728.1"/>
    </source>
</evidence>
<dbReference type="Proteomes" id="UP000218334">
    <property type="component" value="Unassembled WGS sequence"/>
</dbReference>
<name>A0A2H3BXF3_9AGAR</name>